<reference evidence="1 2" key="1">
    <citation type="journal article" date="2022" name="Plant J.">
        <title>Chromosome-level genome of Camellia lanceoleosa provides a valuable resource for understanding genome evolution and self-incompatibility.</title>
        <authorList>
            <person name="Gong W."/>
            <person name="Xiao S."/>
            <person name="Wang L."/>
            <person name="Liao Z."/>
            <person name="Chang Y."/>
            <person name="Mo W."/>
            <person name="Hu G."/>
            <person name="Li W."/>
            <person name="Zhao G."/>
            <person name="Zhu H."/>
            <person name="Hu X."/>
            <person name="Ji K."/>
            <person name="Xiang X."/>
            <person name="Song Q."/>
            <person name="Yuan D."/>
            <person name="Jin S."/>
            <person name="Zhang L."/>
        </authorList>
    </citation>
    <scope>NUCLEOTIDE SEQUENCE [LARGE SCALE GENOMIC DNA]</scope>
    <source>
        <strain evidence="1">SQ_2022a</strain>
    </source>
</reference>
<protein>
    <submittedName>
        <fullName evidence="1">Protein EMB-1</fullName>
    </submittedName>
</protein>
<proteinExistence type="predicted"/>
<keyword evidence="2" id="KW-1185">Reference proteome</keyword>
<gene>
    <name evidence="1" type="ORF">LOK49_LG01G00950</name>
</gene>
<name>A0ACC0J068_9ERIC</name>
<evidence type="ECO:0000313" key="1">
    <source>
        <dbReference type="EMBL" id="KAI8029601.1"/>
    </source>
</evidence>
<evidence type="ECO:0000313" key="2">
    <source>
        <dbReference type="Proteomes" id="UP001060215"/>
    </source>
</evidence>
<organism evidence="1 2">
    <name type="scientific">Camellia lanceoleosa</name>
    <dbReference type="NCBI Taxonomy" id="1840588"/>
    <lineage>
        <taxon>Eukaryota</taxon>
        <taxon>Viridiplantae</taxon>
        <taxon>Streptophyta</taxon>
        <taxon>Embryophyta</taxon>
        <taxon>Tracheophyta</taxon>
        <taxon>Spermatophyta</taxon>
        <taxon>Magnoliopsida</taxon>
        <taxon>eudicotyledons</taxon>
        <taxon>Gunneridae</taxon>
        <taxon>Pentapetalae</taxon>
        <taxon>asterids</taxon>
        <taxon>Ericales</taxon>
        <taxon>Theaceae</taxon>
        <taxon>Camellia</taxon>
    </lineage>
</organism>
<sequence>MSSEQERADLDARARQDETVVPGGTGGYSLEAQDLLLKINVVTQWGFVLVDERMQVIDANGNLEHLIKTSCGSVSVTVIGDPDKPALVNYPDVTLNCKYRPNTMFNQLLQLLSS</sequence>
<dbReference type="EMBL" id="CM045758">
    <property type="protein sequence ID" value="KAI8029601.1"/>
    <property type="molecule type" value="Genomic_DNA"/>
</dbReference>
<dbReference type="Proteomes" id="UP001060215">
    <property type="component" value="Chromosome 1"/>
</dbReference>
<comment type="caution">
    <text evidence="1">The sequence shown here is derived from an EMBL/GenBank/DDBJ whole genome shotgun (WGS) entry which is preliminary data.</text>
</comment>
<accession>A0ACC0J068</accession>